<gene>
    <name evidence="9" type="ORF">ACFFJ8_09525</name>
</gene>
<evidence type="ECO:0000256" key="2">
    <source>
        <dbReference type="ARBA" id="ARBA00022448"/>
    </source>
</evidence>
<feature type="transmembrane region" description="Helical" evidence="7">
    <location>
        <begin position="151"/>
        <end position="171"/>
    </location>
</feature>
<evidence type="ECO:0000313" key="10">
    <source>
        <dbReference type="Proteomes" id="UP001589818"/>
    </source>
</evidence>
<keyword evidence="4 7" id="KW-0812">Transmembrane</keyword>
<dbReference type="Proteomes" id="UP001589818">
    <property type="component" value="Unassembled WGS sequence"/>
</dbReference>
<evidence type="ECO:0000256" key="3">
    <source>
        <dbReference type="ARBA" id="ARBA00022475"/>
    </source>
</evidence>
<feature type="transmembrane region" description="Helical" evidence="7">
    <location>
        <begin position="12"/>
        <end position="34"/>
    </location>
</feature>
<evidence type="ECO:0000256" key="6">
    <source>
        <dbReference type="ARBA" id="ARBA00023136"/>
    </source>
</evidence>
<proteinExistence type="inferred from homology"/>
<protein>
    <submittedName>
        <fullName evidence="9">Carbohydrate ABC transporter permease</fullName>
    </submittedName>
</protein>
<feature type="domain" description="ABC transmembrane type-1" evidence="8">
    <location>
        <begin position="72"/>
        <end position="280"/>
    </location>
</feature>
<evidence type="ECO:0000259" key="8">
    <source>
        <dbReference type="PROSITE" id="PS50928"/>
    </source>
</evidence>
<keyword evidence="3" id="KW-1003">Cell membrane</keyword>
<feature type="transmembrane region" description="Helical" evidence="7">
    <location>
        <begin position="208"/>
        <end position="226"/>
    </location>
</feature>
<evidence type="ECO:0000256" key="1">
    <source>
        <dbReference type="ARBA" id="ARBA00004651"/>
    </source>
</evidence>
<dbReference type="EMBL" id="JBHLVF010000011">
    <property type="protein sequence ID" value="MFC0391615.1"/>
    <property type="molecule type" value="Genomic_DNA"/>
</dbReference>
<dbReference type="CDD" id="cd06261">
    <property type="entry name" value="TM_PBP2"/>
    <property type="match status" value="1"/>
</dbReference>
<dbReference type="Gene3D" id="1.10.3720.10">
    <property type="entry name" value="MetI-like"/>
    <property type="match status" value="1"/>
</dbReference>
<dbReference type="Pfam" id="PF00528">
    <property type="entry name" value="BPD_transp_1"/>
    <property type="match status" value="1"/>
</dbReference>
<reference evidence="9 10" key="1">
    <citation type="submission" date="2024-09" db="EMBL/GenBank/DDBJ databases">
        <authorList>
            <person name="Sun Q."/>
            <person name="Mori K."/>
        </authorList>
    </citation>
    <scope>NUCLEOTIDE SEQUENCE [LARGE SCALE GENOMIC DNA]</scope>
    <source>
        <strain evidence="9 10">CCM 4839</strain>
    </source>
</reference>
<feature type="transmembrane region" description="Helical" evidence="7">
    <location>
        <begin position="80"/>
        <end position="97"/>
    </location>
</feature>
<dbReference type="PANTHER" id="PTHR43744">
    <property type="entry name" value="ABC TRANSPORTER PERMEASE PROTEIN MG189-RELATED-RELATED"/>
    <property type="match status" value="1"/>
</dbReference>
<feature type="transmembrane region" description="Helical" evidence="7">
    <location>
        <begin position="109"/>
        <end position="131"/>
    </location>
</feature>
<evidence type="ECO:0000256" key="5">
    <source>
        <dbReference type="ARBA" id="ARBA00022989"/>
    </source>
</evidence>
<dbReference type="PANTHER" id="PTHR43744:SF12">
    <property type="entry name" value="ABC TRANSPORTER PERMEASE PROTEIN MG189-RELATED"/>
    <property type="match status" value="1"/>
</dbReference>
<keyword evidence="10" id="KW-1185">Reference proteome</keyword>
<dbReference type="InterPro" id="IPR035906">
    <property type="entry name" value="MetI-like_sf"/>
</dbReference>
<keyword evidence="2 7" id="KW-0813">Transport</keyword>
<dbReference type="SUPFAM" id="SSF161098">
    <property type="entry name" value="MetI-like"/>
    <property type="match status" value="1"/>
</dbReference>
<keyword evidence="5 7" id="KW-1133">Transmembrane helix</keyword>
<organism evidence="9 10">
    <name type="scientific">Paenibacillus mendelii</name>
    <dbReference type="NCBI Taxonomy" id="206163"/>
    <lineage>
        <taxon>Bacteria</taxon>
        <taxon>Bacillati</taxon>
        <taxon>Bacillota</taxon>
        <taxon>Bacilli</taxon>
        <taxon>Bacillales</taxon>
        <taxon>Paenibacillaceae</taxon>
        <taxon>Paenibacillus</taxon>
    </lineage>
</organism>
<evidence type="ECO:0000256" key="7">
    <source>
        <dbReference type="RuleBase" id="RU363032"/>
    </source>
</evidence>
<keyword evidence="6 7" id="KW-0472">Membrane</keyword>
<name>A0ABV6J9R8_9BACL</name>
<accession>A0ABV6J9R8</accession>
<dbReference type="InterPro" id="IPR000515">
    <property type="entry name" value="MetI-like"/>
</dbReference>
<evidence type="ECO:0000256" key="4">
    <source>
        <dbReference type="ARBA" id="ARBA00022692"/>
    </source>
</evidence>
<comment type="similarity">
    <text evidence="7">Belongs to the binding-protein-dependent transport system permease family.</text>
</comment>
<evidence type="ECO:0000313" key="9">
    <source>
        <dbReference type="EMBL" id="MFC0391615.1"/>
    </source>
</evidence>
<comment type="caution">
    <text evidence="9">The sequence shown here is derived from an EMBL/GenBank/DDBJ whole genome shotgun (WGS) entry which is preliminary data.</text>
</comment>
<sequence>MVHKRSFIESFLIYGVLVIGSIVMFYPFLFQVLASLASNRDYYATLIVPIPTKWHVDRYVDIFLKPEVYRLYVNTFLRCAWYIFITCFMSLVAGYVFSKLRFKGRDSVFLIFLASMMIPGQVTLVPTYLLYARWPFAGGNDWLGQGGHGLIDSWAALLVGGLVPVYSIFLMKQMMDSLPFDYEEAARVDGAGVARTIFGIYLPMTKPILAALVIMTFIGIWNDYLWPLIAISSTEKQVIATGISSLMAATKQVGKVPDYPSIFALATITMIPPIVVYLWLQKYFVQAFAMTGVKG</sequence>
<dbReference type="PROSITE" id="PS50928">
    <property type="entry name" value="ABC_TM1"/>
    <property type="match status" value="1"/>
</dbReference>
<comment type="subcellular location">
    <subcellularLocation>
        <location evidence="1 7">Cell membrane</location>
        <topology evidence="1 7">Multi-pass membrane protein</topology>
    </subcellularLocation>
</comment>
<dbReference type="RefSeq" id="WP_204819740.1">
    <property type="nucleotide sequence ID" value="NZ_JANHOF010000006.1"/>
</dbReference>
<feature type="transmembrane region" description="Helical" evidence="7">
    <location>
        <begin position="262"/>
        <end position="280"/>
    </location>
</feature>